<protein>
    <submittedName>
        <fullName evidence="4">Uncharacterized protein LOC125177710</fullName>
    </submittedName>
</protein>
<evidence type="ECO:0000313" key="4">
    <source>
        <dbReference type="RefSeq" id="XP_047735922.1"/>
    </source>
</evidence>
<proteinExistence type="predicted"/>
<evidence type="ECO:0000259" key="2">
    <source>
        <dbReference type="SMART" id="SM00343"/>
    </source>
</evidence>
<dbReference type="OrthoDB" id="5967017at2759"/>
<dbReference type="AlphaFoldDB" id="A0A979FH45"/>
<organism evidence="3 4">
    <name type="scientific">Hyalella azteca</name>
    <name type="common">Amphipod</name>
    <dbReference type="NCBI Taxonomy" id="294128"/>
    <lineage>
        <taxon>Eukaryota</taxon>
        <taxon>Metazoa</taxon>
        <taxon>Ecdysozoa</taxon>
        <taxon>Arthropoda</taxon>
        <taxon>Crustacea</taxon>
        <taxon>Multicrustacea</taxon>
        <taxon>Malacostraca</taxon>
        <taxon>Eumalacostraca</taxon>
        <taxon>Peracarida</taxon>
        <taxon>Amphipoda</taxon>
        <taxon>Senticaudata</taxon>
        <taxon>Talitrida</taxon>
        <taxon>Talitroidea</taxon>
        <taxon>Hyalellidae</taxon>
        <taxon>Hyalella</taxon>
    </lineage>
</organism>
<feature type="domain" description="CCHC-type" evidence="2">
    <location>
        <begin position="79"/>
        <end position="95"/>
    </location>
</feature>
<dbReference type="InterPro" id="IPR001878">
    <property type="entry name" value="Znf_CCHC"/>
</dbReference>
<dbReference type="GO" id="GO:0003676">
    <property type="term" value="F:nucleic acid binding"/>
    <property type="evidence" value="ECO:0007669"/>
    <property type="project" value="InterPro"/>
</dbReference>
<keyword evidence="3" id="KW-1185">Reference proteome</keyword>
<reference evidence="4" key="1">
    <citation type="submission" date="2025-08" db="UniProtKB">
        <authorList>
            <consortium name="RefSeq"/>
        </authorList>
    </citation>
    <scope>IDENTIFICATION</scope>
    <source>
        <tissue evidence="4">Whole organism</tissue>
    </source>
</reference>
<dbReference type="Proteomes" id="UP000694843">
    <property type="component" value="Unplaced"/>
</dbReference>
<dbReference type="SUPFAM" id="SSF57756">
    <property type="entry name" value="Retrovirus zinc finger-like domains"/>
    <property type="match status" value="1"/>
</dbReference>
<dbReference type="SMART" id="SM00343">
    <property type="entry name" value="ZnF_C2HC"/>
    <property type="match status" value="3"/>
</dbReference>
<name>A0A979FH45_HYAAZ</name>
<feature type="domain" description="CCHC-type" evidence="2">
    <location>
        <begin position="47"/>
        <end position="63"/>
    </location>
</feature>
<dbReference type="KEGG" id="hazt:125177710"/>
<gene>
    <name evidence="4" type="primary">LOC125177710</name>
</gene>
<dbReference type="RefSeq" id="XP_047735922.1">
    <property type="nucleotide sequence ID" value="XM_047879966.1"/>
</dbReference>
<sequence>MLNLRKDTSAMKPAEPKDKVSDAKPVRTLSDERSVLVNSAAGVSSKSCEFCGAANHSMLKCSKYPSPASRISRCKELGLCFLCSSSKHMKPSCPSNLDYPCSFCSKKTHISALCPKFKCNSENSKETPSSNVNWCLNSSQQGRSSHLLPTITLTVSRGYKKTKVRFLIDTCSQKSYVTNRVLDKLGVPQDRTKKDFVINTFLQSGVRQFSEISLLFDLEEAGGRVQLPILVSDEFRLTFAMRGLGLVTENISRIAPLADSSFTNCSDTVELEGLIGIDVLQFLKDFHVVLCLRGSVFSLAGKLIPFGDVENFLTSSQITSLSKVSSAVSDHSVSSSLVNFVLDPVCTCRDPIASIAKDSEIEGHLDNLFKLDSIGIKETNNEIANSDASHLDNFEKSLVLEDGKYFVEIPWWSDKIADVKPNFEVAKAVLGRVIERLDKTGMRDAYGSSLTS</sequence>
<dbReference type="PANTHER" id="PTHR47331:SF1">
    <property type="entry name" value="GAG-LIKE PROTEIN"/>
    <property type="match status" value="1"/>
</dbReference>
<dbReference type="InterPro" id="IPR036875">
    <property type="entry name" value="Znf_CCHC_sf"/>
</dbReference>
<dbReference type="GO" id="GO:0008270">
    <property type="term" value="F:zinc ion binding"/>
    <property type="evidence" value="ECO:0007669"/>
    <property type="project" value="InterPro"/>
</dbReference>
<dbReference type="PANTHER" id="PTHR47331">
    <property type="entry name" value="PHD-TYPE DOMAIN-CONTAINING PROTEIN"/>
    <property type="match status" value="1"/>
</dbReference>
<feature type="domain" description="CCHC-type" evidence="2">
    <location>
        <begin position="100"/>
        <end position="116"/>
    </location>
</feature>
<evidence type="ECO:0000313" key="3">
    <source>
        <dbReference type="Proteomes" id="UP000694843"/>
    </source>
</evidence>
<accession>A0A979FH45</accession>
<feature type="region of interest" description="Disordered" evidence="1">
    <location>
        <begin position="1"/>
        <end position="27"/>
    </location>
</feature>
<dbReference type="GeneID" id="125177710"/>
<evidence type="ECO:0000256" key="1">
    <source>
        <dbReference type="SAM" id="MobiDB-lite"/>
    </source>
</evidence>